<evidence type="ECO:0000313" key="3">
    <source>
        <dbReference type="Proteomes" id="UP000218598"/>
    </source>
</evidence>
<protein>
    <submittedName>
        <fullName evidence="2">Uncharacterized protein</fullName>
    </submittedName>
</protein>
<feature type="transmembrane region" description="Helical" evidence="1">
    <location>
        <begin position="91"/>
        <end position="111"/>
    </location>
</feature>
<evidence type="ECO:0000313" key="2">
    <source>
        <dbReference type="EMBL" id="PCC40081.1"/>
    </source>
</evidence>
<dbReference type="RefSeq" id="WP_096196717.1">
    <property type="nucleotide sequence ID" value="NZ_BAAAIQ010000005.1"/>
</dbReference>
<reference evidence="2 3" key="1">
    <citation type="journal article" date="2017" name="Elife">
        <title>Extensive horizontal gene transfer in cheese-associated bacteria.</title>
        <authorList>
            <person name="Bonham K.S."/>
            <person name="Wolfe B.E."/>
            <person name="Dutton R.J."/>
        </authorList>
    </citation>
    <scope>NUCLEOTIDE SEQUENCE [LARGE SCALE GENOMIC DNA]</scope>
    <source>
        <strain evidence="2 3">341_9</strain>
    </source>
</reference>
<dbReference type="OrthoDB" id="9986476at2"/>
<feature type="transmembrane region" description="Helical" evidence="1">
    <location>
        <begin position="179"/>
        <end position="203"/>
    </location>
</feature>
<feature type="transmembrane region" description="Helical" evidence="1">
    <location>
        <begin position="215"/>
        <end position="232"/>
    </location>
</feature>
<gene>
    <name evidence="2" type="ORF">CIK66_05410</name>
</gene>
<keyword evidence="1" id="KW-1133">Transmembrane helix</keyword>
<evidence type="ECO:0000256" key="1">
    <source>
        <dbReference type="SAM" id="Phobius"/>
    </source>
</evidence>
<feature type="transmembrane region" description="Helical" evidence="1">
    <location>
        <begin position="139"/>
        <end position="158"/>
    </location>
</feature>
<keyword evidence="1" id="KW-0472">Membrane</keyword>
<keyword evidence="1" id="KW-0812">Transmembrane</keyword>
<organism evidence="2 3">
    <name type="scientific">Brachybacterium alimentarium</name>
    <dbReference type="NCBI Taxonomy" id="47845"/>
    <lineage>
        <taxon>Bacteria</taxon>
        <taxon>Bacillati</taxon>
        <taxon>Actinomycetota</taxon>
        <taxon>Actinomycetes</taxon>
        <taxon>Micrococcales</taxon>
        <taxon>Dermabacteraceae</taxon>
        <taxon>Brachybacterium</taxon>
    </lineage>
</organism>
<sequence length="243" mass="25368">MSATLRRPSTAPRDRALRLELTLQRPLLWGSGVVAALLLLAAIGQFARLGNVLILLAVAVPVAAAPRDPAREGWLSGTLGISRAARVRARVRVVLFTQLGLLLAAAVVILVGPQGGGGDPATLGRVSAGGLSLPVPTLAYWQDVVIWASAAVWSHIWVGRDALHDASTAMWARALASYLGMYVVVTAVTFGVRMLPLALGALLGREPVAGPAQEYPAVLAGAAVFGAGLLVLRWRSRAWAQAA</sequence>
<name>A0A2A3YLB8_9MICO</name>
<dbReference type="EMBL" id="NRGR01000008">
    <property type="protein sequence ID" value="PCC40081.1"/>
    <property type="molecule type" value="Genomic_DNA"/>
</dbReference>
<accession>A0A2A3YLB8</accession>
<keyword evidence="3" id="KW-1185">Reference proteome</keyword>
<comment type="caution">
    <text evidence="2">The sequence shown here is derived from an EMBL/GenBank/DDBJ whole genome shotgun (WGS) entry which is preliminary data.</text>
</comment>
<proteinExistence type="predicted"/>
<dbReference type="Proteomes" id="UP000218598">
    <property type="component" value="Unassembled WGS sequence"/>
</dbReference>
<feature type="transmembrane region" description="Helical" evidence="1">
    <location>
        <begin position="52"/>
        <end position="70"/>
    </location>
</feature>
<dbReference type="AlphaFoldDB" id="A0A2A3YLB8"/>
<feature type="transmembrane region" description="Helical" evidence="1">
    <location>
        <begin position="27"/>
        <end position="46"/>
    </location>
</feature>